<dbReference type="Proteomes" id="UP001251870">
    <property type="component" value="Unassembled WGS sequence"/>
</dbReference>
<evidence type="ECO:0000313" key="2">
    <source>
        <dbReference type="Proteomes" id="UP001251870"/>
    </source>
</evidence>
<keyword evidence="2" id="KW-1185">Reference proteome</keyword>
<reference evidence="1 2" key="1">
    <citation type="submission" date="2023-09" db="EMBL/GenBank/DDBJ databases">
        <title>Description of three actinobacteria isolated from air of manufacturing shop in a pharmaceutical factory.</title>
        <authorList>
            <person name="Zhang D.-F."/>
        </authorList>
    </citation>
    <scope>NUCLEOTIDE SEQUENCE [LARGE SCALE GENOMIC DNA]</scope>
    <source>
        <strain evidence="1 2">LY-0111</strain>
    </source>
</reference>
<proteinExistence type="predicted"/>
<dbReference type="RefSeq" id="WP_310547973.1">
    <property type="nucleotide sequence ID" value="NZ_JAVKGR010000004.1"/>
</dbReference>
<sequence length="111" mass="12430">MIELLAPFRGVARVFGLDDFDTAALKSARPRELTQQVSQHLWEAGSVSGGDLCDGIEFASRHGDDLKLWAIFERPQDGDTSLRLTQITPRHLTRDTPELLEACDRLRIKAV</sequence>
<name>A0ABU2DRG3_9MICC</name>
<protein>
    <recommendedName>
        <fullName evidence="3">RES domain-containing protein</fullName>
    </recommendedName>
</protein>
<evidence type="ECO:0000313" key="1">
    <source>
        <dbReference type="EMBL" id="MDR8018975.1"/>
    </source>
</evidence>
<gene>
    <name evidence="1" type="ORF">RIL96_05285</name>
</gene>
<accession>A0ABU2DRG3</accession>
<organism evidence="1 2">
    <name type="scientific">Nesterenkonia aerolata</name>
    <dbReference type="NCBI Taxonomy" id="3074079"/>
    <lineage>
        <taxon>Bacteria</taxon>
        <taxon>Bacillati</taxon>
        <taxon>Actinomycetota</taxon>
        <taxon>Actinomycetes</taxon>
        <taxon>Micrococcales</taxon>
        <taxon>Micrococcaceae</taxon>
        <taxon>Nesterenkonia</taxon>
    </lineage>
</organism>
<dbReference type="EMBL" id="JAVKGR010000004">
    <property type="protein sequence ID" value="MDR8018975.1"/>
    <property type="molecule type" value="Genomic_DNA"/>
</dbReference>
<comment type="caution">
    <text evidence="1">The sequence shown here is derived from an EMBL/GenBank/DDBJ whole genome shotgun (WGS) entry which is preliminary data.</text>
</comment>
<evidence type="ECO:0008006" key="3">
    <source>
        <dbReference type="Google" id="ProtNLM"/>
    </source>
</evidence>